<dbReference type="InterPro" id="IPR029413">
    <property type="entry name" value="RG-lyase_II"/>
</dbReference>
<reference evidence="4" key="1">
    <citation type="journal article" date="2020" name="bioRxiv">
        <title>Hybrid origin of Populus tomentosa Carr. identified through genome sequencing and phylogenomic analysis.</title>
        <authorList>
            <person name="An X."/>
            <person name="Gao K."/>
            <person name="Chen Z."/>
            <person name="Li J."/>
            <person name="Yang X."/>
            <person name="Yang X."/>
            <person name="Zhou J."/>
            <person name="Guo T."/>
            <person name="Zhao T."/>
            <person name="Huang S."/>
            <person name="Miao D."/>
            <person name="Khan W.U."/>
            <person name="Rao P."/>
            <person name="Ye M."/>
            <person name="Lei B."/>
            <person name="Liao W."/>
            <person name="Wang J."/>
            <person name="Ji L."/>
            <person name="Li Y."/>
            <person name="Guo B."/>
            <person name="Mustafa N.S."/>
            <person name="Li S."/>
            <person name="Yun Q."/>
            <person name="Keller S.R."/>
            <person name="Mao J."/>
            <person name="Zhang R."/>
            <person name="Strauss S.H."/>
        </authorList>
    </citation>
    <scope>NUCLEOTIDE SEQUENCE</scope>
    <source>
        <strain evidence="4">GM15</strain>
        <tissue evidence="4">Leaf</tissue>
    </source>
</reference>
<sequence>MPHLGVQLLVQDRHVVMDNGILQVTLSNPDGIVTGIRYGGIDNLLEVLNDESNRGYWDLVWNAAGTTGIFDVIKGRSFEVIVETEEQVEVSFTRTWDSSQEGKLVPLNIDKRFVMLRGSSGFYSYAIYEHLKEWPGFNLGETRIAFKLRKDKFHYMIAADNRQRYMPLPDDRLPPRGQPLAYPEAVQLVNPVEPDFKGEALSNINTFIKVTLDIEKGQYITWSELFKIHARAYQVLDHIIPSSAAEMKQDTSLQDTDPDLWSRVDAIVLQWIYSTISEDLLNTILERDSTAALAWNRLRDIFSDNKNSRALYLEQEFSKVQMEHFTDASSYCQHLNASVGSQIRHGDSLPPFYKARSMLVLEETARMKKASQTSSNSAFFVSPVAHSSGHTAGNPFHHRSNHTSNRSSSTRNSRGGGSGARSSKGRGRGGGRGGQLHQQQYTTPWQPMSSQQQQWSFPPWAGPWQPWATPPCPYPTANHLSHQPSSQRQTGLLGPRPQQAHMAASTQQAPSSYAPTDIQAAMHTLSITPPDNQWYMDTGATSHMTANGGITPLFHSPNQPNPFEAQVYPTPLVAPPAQPTPPLQAQQTPLITPILTSPVDDKYQYSIENKDNKVHGWICMDPAVGFWQITPSDEFRSGGPVKQNLTSHVGPTTLAMFVSAHYSGEDLVPKIGAGEAWKKVFGPVFMYFNSVMDGDDPLSLWEDAKLQMLIEVQSWPYRFPASEDYQKSDQRGNVSGRLFVLDRFVSDDYTPANGAYVGLALPGDVGSWQRECKDYQFWNRADEGGYFSINNVRTGDYNLYAWVPGVIGDYRYDVSITITSGRDIEMGDLVYEPPRDGPTLWEIGIPDRSAEEFYVPDPNPKYINKLYVNHPDRFRQYGLWERYGELYPDGDLVYTVGVSDYRKDWFYAQVTRKKDDNTYQRTTWQIKFNLDKVDQNGIYKLRVALASATVSELQVRINDPKAKPLFSSGLIGKDNSIARHGIHGLYWLYGIDVPGARLVEGDNAVFLTQPRSTSPFQGIMYDYIRLEGPPSSSSETSF</sequence>
<evidence type="ECO:0000259" key="2">
    <source>
        <dbReference type="Pfam" id="PF14683"/>
    </source>
</evidence>
<evidence type="ECO:0000256" key="1">
    <source>
        <dbReference type="SAM" id="MobiDB-lite"/>
    </source>
</evidence>
<dbReference type="OrthoDB" id="2130367at2759"/>
<feature type="region of interest" description="Disordered" evidence="1">
    <location>
        <begin position="386"/>
        <end position="512"/>
    </location>
</feature>
<keyword evidence="5" id="KW-1185">Reference proteome</keyword>
<organism evidence="4 5">
    <name type="scientific">Populus tomentosa</name>
    <name type="common">Chinese white poplar</name>
    <dbReference type="NCBI Taxonomy" id="118781"/>
    <lineage>
        <taxon>Eukaryota</taxon>
        <taxon>Viridiplantae</taxon>
        <taxon>Streptophyta</taxon>
        <taxon>Embryophyta</taxon>
        <taxon>Tracheophyta</taxon>
        <taxon>Spermatophyta</taxon>
        <taxon>Magnoliopsida</taxon>
        <taxon>eudicotyledons</taxon>
        <taxon>Gunneridae</taxon>
        <taxon>Pentapetalae</taxon>
        <taxon>rosids</taxon>
        <taxon>fabids</taxon>
        <taxon>Malpighiales</taxon>
        <taxon>Salicaceae</taxon>
        <taxon>Saliceae</taxon>
        <taxon>Populus</taxon>
    </lineage>
</organism>
<feature type="compositionally biased region" description="Low complexity" evidence="1">
    <location>
        <begin position="444"/>
        <end position="459"/>
    </location>
</feature>
<comment type="caution">
    <text evidence="4">The sequence shown here is derived from an EMBL/GenBank/DDBJ whole genome shotgun (WGS) entry which is preliminary data.</text>
</comment>
<dbReference type="Pfam" id="PF06045">
    <property type="entry name" value="Rhamnogal_lyase"/>
    <property type="match status" value="1"/>
</dbReference>
<evidence type="ECO:0000313" key="4">
    <source>
        <dbReference type="EMBL" id="KAG6786385.1"/>
    </source>
</evidence>
<dbReference type="InterPro" id="IPR029411">
    <property type="entry name" value="RG-lyase_III"/>
</dbReference>
<dbReference type="CDD" id="cd10317">
    <property type="entry name" value="RGL4_C"/>
    <property type="match status" value="1"/>
</dbReference>
<dbReference type="InterPro" id="IPR051850">
    <property type="entry name" value="Polysacch_Lyase_4"/>
</dbReference>
<feature type="domain" description="Rhamnogalacturonan lyase" evidence="2">
    <location>
        <begin position="839"/>
        <end position="1026"/>
    </location>
</feature>
<dbReference type="AlphaFoldDB" id="A0A8X8ASL4"/>
<proteinExistence type="predicted"/>
<dbReference type="FunFam" id="2.60.40.1120:FF:000033">
    <property type="entry name" value="Rhamnogalacturonate lyase B"/>
    <property type="match status" value="1"/>
</dbReference>
<dbReference type="PANTHER" id="PTHR32018:SF1">
    <property type="entry name" value="RHAMNOGALACTURONAN ENDOLYASE"/>
    <property type="match status" value="1"/>
</dbReference>
<feature type="compositionally biased region" description="Low complexity" evidence="1">
    <location>
        <begin position="402"/>
        <end position="413"/>
    </location>
</feature>
<feature type="domain" description="Rhamnogalacturonan lyase" evidence="3">
    <location>
        <begin position="753"/>
        <end position="824"/>
    </location>
</feature>
<dbReference type="PANTHER" id="PTHR32018">
    <property type="entry name" value="RHAMNOGALACTURONATE LYASE FAMILY PROTEIN"/>
    <property type="match status" value="1"/>
</dbReference>
<dbReference type="Proteomes" id="UP000886885">
    <property type="component" value="Chromosome 2A"/>
</dbReference>
<feature type="compositionally biased region" description="Polar residues" evidence="1">
    <location>
        <begin position="478"/>
        <end position="490"/>
    </location>
</feature>
<evidence type="ECO:0000313" key="5">
    <source>
        <dbReference type="Proteomes" id="UP000886885"/>
    </source>
</evidence>
<dbReference type="Pfam" id="PF14686">
    <property type="entry name" value="fn3_3"/>
    <property type="match status" value="1"/>
</dbReference>
<gene>
    <name evidence="4" type="ORF">POTOM_007985</name>
</gene>
<dbReference type="EMBL" id="JAAWWB010000003">
    <property type="protein sequence ID" value="KAG6786385.1"/>
    <property type="molecule type" value="Genomic_DNA"/>
</dbReference>
<evidence type="ECO:0008006" key="6">
    <source>
        <dbReference type="Google" id="ProtNLM"/>
    </source>
</evidence>
<name>A0A8X8ASL4_POPTO</name>
<protein>
    <recommendedName>
        <fullName evidence="6">Rhamnogalacturonan endolyase</fullName>
    </recommendedName>
</protein>
<dbReference type="InterPro" id="IPR010325">
    <property type="entry name" value="Rhamnogal_lyase"/>
</dbReference>
<evidence type="ECO:0000259" key="3">
    <source>
        <dbReference type="Pfam" id="PF14686"/>
    </source>
</evidence>
<accession>A0A8X8ASL4</accession>
<dbReference type="Pfam" id="PF14223">
    <property type="entry name" value="Retrotran_gag_2"/>
    <property type="match status" value="1"/>
</dbReference>
<dbReference type="CDD" id="cd10316">
    <property type="entry name" value="RGL4_M"/>
    <property type="match status" value="1"/>
</dbReference>
<dbReference type="Pfam" id="PF14683">
    <property type="entry name" value="CBM-like"/>
    <property type="match status" value="1"/>
</dbReference>